<dbReference type="CDD" id="cd12148">
    <property type="entry name" value="fungal_TF_MHR"/>
    <property type="match status" value="1"/>
</dbReference>
<evidence type="ECO:0000313" key="4">
    <source>
        <dbReference type="Proteomes" id="UP000190776"/>
    </source>
</evidence>
<dbReference type="Pfam" id="PF11951">
    <property type="entry name" value="Fungal_trans_2"/>
    <property type="match status" value="1"/>
</dbReference>
<dbReference type="STRING" id="420778.A0A1S8BDH8"/>
<comment type="subcellular location">
    <subcellularLocation>
        <location evidence="1">Nucleus</location>
    </subcellularLocation>
</comment>
<accession>A0A1S8BDH8</accession>
<sequence length="438" mass="48814">MASNTLSQPPPTSTDEITEERGLELLRYYRYHVAPWVSISDPHSYVNNLSNTSQLDMLDLNHHLGLYLPTVGAESPSIIYAIYALSARHRELASGVPEMAQFESEKYYNMSKWGTKDMYATETSDTLEARMIRLIVDLISAPLASWTPTLAQTVNSLTPLYTYALTPGLGASLFWCIFRFDLAAALVNESHMTIDLDTLVALGRPSDGMCGISEGIEPDDDADPACVDRYALRALLLCGEAVRVLQDHRQREAGDERPGQGRHQNYLAQWQNKWTELSAWYANRRRFVKPLLELSSSSTAGERTDANAFPTIIFSTAAATLANLVYHTAAMILLDCKPKTLKMPGGPHHHSPTASLHWHAQRTCAIAVVGNGDGNFFFENGWDLCMLACVLRAARKMTHRDQQAAVLATLELARETTGWKIDGNVRSLQEFWRLAEHS</sequence>
<organism evidence="3 4">
    <name type="scientific">Diplodia seriata</name>
    <dbReference type="NCBI Taxonomy" id="420778"/>
    <lineage>
        <taxon>Eukaryota</taxon>
        <taxon>Fungi</taxon>
        <taxon>Dikarya</taxon>
        <taxon>Ascomycota</taxon>
        <taxon>Pezizomycotina</taxon>
        <taxon>Dothideomycetes</taxon>
        <taxon>Dothideomycetes incertae sedis</taxon>
        <taxon>Botryosphaeriales</taxon>
        <taxon>Botryosphaeriaceae</taxon>
        <taxon>Diplodia</taxon>
    </lineage>
</organism>
<gene>
    <name evidence="3" type="ORF">BK809_0004156</name>
</gene>
<dbReference type="AlphaFoldDB" id="A0A1S8BDH8"/>
<dbReference type="InterPro" id="IPR021858">
    <property type="entry name" value="Fun_TF"/>
</dbReference>
<comment type="caution">
    <text evidence="3">The sequence shown here is derived from an EMBL/GenBank/DDBJ whole genome shotgun (WGS) entry which is preliminary data.</text>
</comment>
<evidence type="ECO:0000313" key="3">
    <source>
        <dbReference type="EMBL" id="OMP85486.1"/>
    </source>
</evidence>
<dbReference type="PANTHER" id="PTHR37534">
    <property type="entry name" value="TRANSCRIPTIONAL ACTIVATOR PROTEIN UGA3"/>
    <property type="match status" value="1"/>
</dbReference>
<keyword evidence="2" id="KW-0539">Nucleus</keyword>
<evidence type="ECO:0000256" key="1">
    <source>
        <dbReference type="ARBA" id="ARBA00004123"/>
    </source>
</evidence>
<dbReference type="Proteomes" id="UP000190776">
    <property type="component" value="Unassembled WGS sequence"/>
</dbReference>
<dbReference type="OrthoDB" id="4475584at2759"/>
<proteinExistence type="predicted"/>
<dbReference type="GO" id="GO:0045944">
    <property type="term" value="P:positive regulation of transcription by RNA polymerase II"/>
    <property type="evidence" value="ECO:0007669"/>
    <property type="project" value="TreeGrafter"/>
</dbReference>
<protein>
    <submittedName>
        <fullName evidence="3">Uncharacterized protein</fullName>
    </submittedName>
</protein>
<dbReference type="PANTHER" id="PTHR37534:SF24">
    <property type="entry name" value="MISCELLANEOUS ZN(II)2CYS6 TRANSCRIPTION FACTOR (EUROFUNG)-RELATED"/>
    <property type="match status" value="1"/>
</dbReference>
<dbReference type="GO" id="GO:0000976">
    <property type="term" value="F:transcription cis-regulatory region binding"/>
    <property type="evidence" value="ECO:0007669"/>
    <property type="project" value="TreeGrafter"/>
</dbReference>
<dbReference type="GO" id="GO:0005634">
    <property type="term" value="C:nucleus"/>
    <property type="evidence" value="ECO:0007669"/>
    <property type="project" value="UniProtKB-SubCell"/>
</dbReference>
<dbReference type="EMBL" id="MSZU01000084">
    <property type="protein sequence ID" value="OMP85486.1"/>
    <property type="molecule type" value="Genomic_DNA"/>
</dbReference>
<name>A0A1S8BDH8_9PEZI</name>
<dbReference type="GO" id="GO:0003700">
    <property type="term" value="F:DNA-binding transcription factor activity"/>
    <property type="evidence" value="ECO:0007669"/>
    <property type="project" value="TreeGrafter"/>
</dbReference>
<evidence type="ECO:0000256" key="2">
    <source>
        <dbReference type="ARBA" id="ARBA00023242"/>
    </source>
</evidence>
<reference evidence="3 4" key="1">
    <citation type="submission" date="2017-01" db="EMBL/GenBank/DDBJ databases">
        <title>Draft genome sequence of Diplodia seriata F98.1, a fungal species involved in grapevine trunk diseases.</title>
        <authorList>
            <person name="Robert-Siegwald G."/>
            <person name="Vallet J."/>
            <person name="Abou-Mansour E."/>
            <person name="Xu J."/>
            <person name="Rey P."/>
            <person name="Bertsch C."/>
            <person name="Rego C."/>
            <person name="Larignon P."/>
            <person name="Fontaine F."/>
            <person name="Lebrun M.-H."/>
        </authorList>
    </citation>
    <scope>NUCLEOTIDE SEQUENCE [LARGE SCALE GENOMIC DNA]</scope>
    <source>
        <strain evidence="3 4">F98.1</strain>
    </source>
</reference>